<evidence type="ECO:0000313" key="1">
    <source>
        <dbReference type="EMBL" id="KAB1069586.1"/>
    </source>
</evidence>
<keyword evidence="2" id="KW-1185">Reference proteome</keyword>
<protein>
    <submittedName>
        <fullName evidence="1">Uncharacterized protein</fullName>
    </submittedName>
</protein>
<dbReference type="RefSeq" id="WP_150966600.1">
    <property type="nucleotide sequence ID" value="NZ_VZZJ01000037.1"/>
</dbReference>
<dbReference type="Proteomes" id="UP000441523">
    <property type="component" value="Unassembled WGS sequence"/>
</dbReference>
<reference evidence="1 2" key="1">
    <citation type="submission" date="2019-09" db="EMBL/GenBank/DDBJ databases">
        <title>YIM 132548 draft genome.</title>
        <authorList>
            <person name="Jiang L."/>
        </authorList>
    </citation>
    <scope>NUCLEOTIDE SEQUENCE [LARGE SCALE GENOMIC DNA]</scope>
    <source>
        <strain evidence="1 2">YIM 132548</strain>
    </source>
</reference>
<evidence type="ECO:0000313" key="2">
    <source>
        <dbReference type="Proteomes" id="UP000441523"/>
    </source>
</evidence>
<dbReference type="EMBL" id="VZZJ01000037">
    <property type="protein sequence ID" value="KAB1069586.1"/>
    <property type="molecule type" value="Genomic_DNA"/>
</dbReference>
<sequence length="107" mass="12376">MMLDKNQKIGARFGKAGVLAMHMIDNKLFDQDEELQMEYKMVLLETRVRELEYIVHKLIKGRVEDEKANLWLELASSDHSYVVSPSILKGLGREIAESMDHDSSVRR</sequence>
<organism evidence="1 2">
    <name type="scientific">Methylobacterium planeticum</name>
    <dbReference type="NCBI Taxonomy" id="2615211"/>
    <lineage>
        <taxon>Bacteria</taxon>
        <taxon>Pseudomonadati</taxon>
        <taxon>Pseudomonadota</taxon>
        <taxon>Alphaproteobacteria</taxon>
        <taxon>Hyphomicrobiales</taxon>
        <taxon>Methylobacteriaceae</taxon>
        <taxon>Methylobacterium</taxon>
    </lineage>
</organism>
<accession>A0A6N6MI12</accession>
<comment type="caution">
    <text evidence="1">The sequence shown here is derived from an EMBL/GenBank/DDBJ whole genome shotgun (WGS) entry which is preliminary data.</text>
</comment>
<dbReference type="AlphaFoldDB" id="A0A6N6MI12"/>
<name>A0A6N6MI12_9HYPH</name>
<gene>
    <name evidence="1" type="ORF">F6X51_25090</name>
</gene>
<proteinExistence type="predicted"/>